<evidence type="ECO:0000256" key="10">
    <source>
        <dbReference type="ARBA" id="ARBA00030554"/>
    </source>
</evidence>
<keyword evidence="12" id="KW-0472">Membrane</keyword>
<dbReference type="Pfam" id="PF02676">
    <property type="entry name" value="TYW3"/>
    <property type="match status" value="1"/>
</dbReference>
<evidence type="ECO:0000313" key="15">
    <source>
        <dbReference type="Proteomes" id="UP001279410"/>
    </source>
</evidence>
<dbReference type="InterPro" id="IPR000326">
    <property type="entry name" value="PAP2/HPO"/>
</dbReference>
<evidence type="ECO:0000256" key="3">
    <source>
        <dbReference type="ARBA" id="ARBA00012750"/>
    </source>
</evidence>
<dbReference type="SUPFAM" id="SSF111278">
    <property type="entry name" value="SSo0622-like"/>
    <property type="match status" value="1"/>
</dbReference>
<gene>
    <name evidence="14" type="ORF">AKAME5_001361100</name>
</gene>
<feature type="transmembrane region" description="Helical" evidence="12">
    <location>
        <begin position="220"/>
        <end position="244"/>
    </location>
</feature>
<evidence type="ECO:0000256" key="12">
    <source>
        <dbReference type="SAM" id="Phobius"/>
    </source>
</evidence>
<proteinExistence type="inferred from homology"/>
<reference evidence="14" key="1">
    <citation type="submission" date="2022-08" db="EMBL/GenBank/DDBJ databases">
        <title>Genome sequencing of akame (Lates japonicus).</title>
        <authorList>
            <person name="Hashiguchi Y."/>
            <person name="Takahashi H."/>
        </authorList>
    </citation>
    <scope>NUCLEOTIDE SEQUENCE</scope>
    <source>
        <strain evidence="14">Kochi</strain>
    </source>
</reference>
<comment type="catalytic activity">
    <reaction evidence="11">
        <text>4-demethyl-7-[(3S)-3-amino-3-carboxypropyl]wyosine(37) in tRNA(Phe) + S-adenosyl-L-methionine = 7-[(3S)-3-amino-3-carboxypropyl]wyosine(37) in tRNA(Phe) + S-adenosyl-L-homocysteine + H(+)</text>
        <dbReference type="Rhea" id="RHEA:36635"/>
        <dbReference type="Rhea" id="RHEA-COMP:10378"/>
        <dbReference type="Rhea" id="RHEA-COMP:10379"/>
        <dbReference type="ChEBI" id="CHEBI:15378"/>
        <dbReference type="ChEBI" id="CHEBI:57856"/>
        <dbReference type="ChEBI" id="CHEBI:59789"/>
        <dbReference type="ChEBI" id="CHEBI:73543"/>
        <dbReference type="ChEBI" id="CHEBI:73550"/>
        <dbReference type="EC" id="2.1.1.282"/>
    </reaction>
</comment>
<evidence type="ECO:0000256" key="1">
    <source>
        <dbReference type="ARBA" id="ARBA00004797"/>
    </source>
</evidence>
<dbReference type="InterPro" id="IPR036602">
    <property type="entry name" value="tRNA_yW-synthesising-like_sf"/>
</dbReference>
<evidence type="ECO:0000256" key="7">
    <source>
        <dbReference type="ARBA" id="ARBA00022691"/>
    </source>
</evidence>
<feature type="transmembrane region" description="Helical" evidence="12">
    <location>
        <begin position="277"/>
        <end position="297"/>
    </location>
</feature>
<evidence type="ECO:0000259" key="13">
    <source>
        <dbReference type="SMART" id="SM00014"/>
    </source>
</evidence>
<dbReference type="InterPro" id="IPR036938">
    <property type="entry name" value="PAP2/HPO_sf"/>
</dbReference>
<dbReference type="FunFam" id="3.30.1960.10:FF:000001">
    <property type="entry name" value="tRNA wybutosine-synthesizing protein 3 homolog"/>
    <property type="match status" value="1"/>
</dbReference>
<evidence type="ECO:0000313" key="14">
    <source>
        <dbReference type="EMBL" id="GLD61837.1"/>
    </source>
</evidence>
<organism evidence="14 15">
    <name type="scientific">Lates japonicus</name>
    <name type="common">Japanese lates</name>
    <dbReference type="NCBI Taxonomy" id="270547"/>
    <lineage>
        <taxon>Eukaryota</taxon>
        <taxon>Metazoa</taxon>
        <taxon>Chordata</taxon>
        <taxon>Craniata</taxon>
        <taxon>Vertebrata</taxon>
        <taxon>Euteleostomi</taxon>
        <taxon>Actinopterygii</taxon>
        <taxon>Neopterygii</taxon>
        <taxon>Teleostei</taxon>
        <taxon>Neoteleostei</taxon>
        <taxon>Acanthomorphata</taxon>
        <taxon>Carangaria</taxon>
        <taxon>Carangaria incertae sedis</taxon>
        <taxon>Centropomidae</taxon>
        <taxon>Lates</taxon>
    </lineage>
</organism>
<dbReference type="GO" id="GO:0032259">
    <property type="term" value="P:methylation"/>
    <property type="evidence" value="ECO:0007669"/>
    <property type="project" value="UniProtKB-KW"/>
</dbReference>
<evidence type="ECO:0000256" key="11">
    <source>
        <dbReference type="ARBA" id="ARBA00049202"/>
    </source>
</evidence>
<keyword evidence="5" id="KW-0489">Methyltransferase</keyword>
<sequence length="476" mass="52347">MDKTFSQWKKQALSKLDLSKKGSVDQDIEHVVSLLNSCEEYFTTSSCSGRTILIDGAPESSDVQKQNCIWLFVSHQKCTSDDLMSGLAKSSGDAVLKFEPFILHVQCRRLEDAQLMHTVAINSGFRNSGLTVSKTGKIIAAVRSTHGLEVPLSHEGKLLVGHDYIHFLTQIVNQKMEENLRRIHRFYQNLHPAQQGFICRDPALTKPDPGPEQDSLIQPVILYSVVGGLPVVLISGVELVIFLLHYNSNNLYDQDKVVVMGDCCYVNPMVRRTFRFLGVYVFGLFATDIFVNAGQLVTGSLAPYFLSVCQPNYTALSCQDTMHFVSQSDACTGDPDDIMRARKTFPSKEAALSLYTAVYLAMYVMSCIGSSGGRLTGPLFSLSLVSLAVLTGINRVAEYRNHWSDIIAGQVIGGAIAVFLVAFVVQYFKKRPGIPQSPSDAGTANTDEASLQMNHTVETSNKYIAPQSPGSFTEVT</sequence>
<comment type="similarity">
    <text evidence="2">Belongs to the TYW3 family.</text>
</comment>
<evidence type="ECO:0000256" key="2">
    <source>
        <dbReference type="ARBA" id="ARBA00008569"/>
    </source>
</evidence>
<keyword evidence="15" id="KW-1185">Reference proteome</keyword>
<evidence type="ECO:0000256" key="8">
    <source>
        <dbReference type="ARBA" id="ARBA00022694"/>
    </source>
</evidence>
<keyword evidence="7" id="KW-0949">S-adenosyl-L-methionine</keyword>
<dbReference type="EMBL" id="BRZM01000048">
    <property type="protein sequence ID" value="GLD61837.1"/>
    <property type="molecule type" value="Genomic_DNA"/>
</dbReference>
<comment type="caution">
    <text evidence="14">The sequence shown here is derived from an EMBL/GenBank/DDBJ whole genome shotgun (WGS) entry which is preliminary data.</text>
</comment>
<dbReference type="SUPFAM" id="SSF48317">
    <property type="entry name" value="Acid phosphatase/Vanadium-dependent haloperoxidase"/>
    <property type="match status" value="1"/>
</dbReference>
<dbReference type="InterPro" id="IPR003827">
    <property type="entry name" value="tRNA_yW-synthesising"/>
</dbReference>
<keyword evidence="12" id="KW-0812">Transmembrane</keyword>
<accession>A0AAD3MY38</accession>
<dbReference type="Pfam" id="PF01569">
    <property type="entry name" value="PAP2"/>
    <property type="match status" value="1"/>
</dbReference>
<name>A0AAD3MY38_LATJO</name>
<dbReference type="Gene3D" id="3.30.1960.10">
    <property type="entry name" value="tRNA wybutosine-synthesizing-like"/>
    <property type="match status" value="1"/>
</dbReference>
<dbReference type="SMART" id="SM00014">
    <property type="entry name" value="acidPPc"/>
    <property type="match status" value="1"/>
</dbReference>
<keyword evidence="6" id="KW-0808">Transferase</keyword>
<evidence type="ECO:0000256" key="5">
    <source>
        <dbReference type="ARBA" id="ARBA00022603"/>
    </source>
</evidence>
<evidence type="ECO:0000256" key="6">
    <source>
        <dbReference type="ARBA" id="ARBA00022679"/>
    </source>
</evidence>
<evidence type="ECO:0000256" key="9">
    <source>
        <dbReference type="ARBA" id="ARBA00025378"/>
    </source>
</evidence>
<dbReference type="CDD" id="cd03384">
    <property type="entry name" value="PAP2_wunen"/>
    <property type="match status" value="1"/>
</dbReference>
<comment type="function">
    <text evidence="9">Probable S-adenosyl-L-methionine-dependent methyltransferase that acts as a component of the wybutosine biosynthesis pathway. Wybutosine is a hyper modified guanosine with a tricyclic base found at the 3'-position adjacent to the anticodon of eukaryotic phenylalanine tRNA.</text>
</comment>
<comment type="pathway">
    <text evidence="1">tRNA modification; wybutosine-tRNA(Phe) biosynthesis.</text>
</comment>
<dbReference type="GO" id="GO:0008033">
    <property type="term" value="P:tRNA processing"/>
    <property type="evidence" value="ECO:0007669"/>
    <property type="project" value="UniProtKB-KW"/>
</dbReference>
<feature type="domain" description="Phosphatidic acid phosphatase type 2/haloperoxidase" evidence="13">
    <location>
        <begin position="277"/>
        <end position="421"/>
    </location>
</feature>
<feature type="transmembrane region" description="Helical" evidence="12">
    <location>
        <begin position="406"/>
        <end position="428"/>
    </location>
</feature>
<feature type="transmembrane region" description="Helical" evidence="12">
    <location>
        <begin position="375"/>
        <end position="394"/>
    </location>
</feature>
<dbReference type="PANTHER" id="PTHR48418:SF1">
    <property type="entry name" value="TRNA WYBUTOSINE-SYNTHESIZING PROTEIN 3"/>
    <property type="match status" value="1"/>
</dbReference>
<evidence type="ECO:0000256" key="4">
    <source>
        <dbReference type="ARBA" id="ARBA00016536"/>
    </source>
</evidence>
<keyword evidence="12" id="KW-1133">Transmembrane helix</keyword>
<dbReference type="EC" id="2.1.1.282" evidence="3"/>
<dbReference type="Gene3D" id="1.20.144.10">
    <property type="entry name" value="Phosphatidic acid phosphatase type 2/haloperoxidase"/>
    <property type="match status" value="1"/>
</dbReference>
<keyword evidence="8" id="KW-0819">tRNA processing</keyword>
<dbReference type="Proteomes" id="UP001279410">
    <property type="component" value="Unassembled WGS sequence"/>
</dbReference>
<feature type="transmembrane region" description="Helical" evidence="12">
    <location>
        <begin position="350"/>
        <end position="368"/>
    </location>
</feature>
<protein>
    <recommendedName>
        <fullName evidence="4">tRNA wybutosine-synthesizing protein 3 homolog</fullName>
        <ecNumber evidence="3">2.1.1.282</ecNumber>
    </recommendedName>
    <alternativeName>
        <fullName evidence="10">tRNA(Phe) 7-((3-amino-3-carboxypropyl)-4-demethylwyosine(37)-N(4))-methyltransferase</fullName>
    </alternativeName>
</protein>
<dbReference type="AlphaFoldDB" id="A0AAD3MY38"/>
<dbReference type="PANTHER" id="PTHR48418">
    <property type="entry name" value="TRNA WYBUTOSINE-SYNTHESIZING PROTEIN 3"/>
    <property type="match status" value="1"/>
</dbReference>
<dbReference type="GO" id="GO:0008168">
    <property type="term" value="F:methyltransferase activity"/>
    <property type="evidence" value="ECO:0007669"/>
    <property type="project" value="UniProtKB-KW"/>
</dbReference>